<evidence type="ECO:0000256" key="5">
    <source>
        <dbReference type="PROSITE-ProRule" id="PRU10137"/>
    </source>
</evidence>
<evidence type="ECO:0000256" key="1">
    <source>
        <dbReference type="ARBA" id="ARBA00022908"/>
    </source>
</evidence>
<gene>
    <name evidence="7" type="ORF">FMM80_08200</name>
</gene>
<keyword evidence="3" id="KW-0233">DNA recombination</keyword>
<organism evidence="7 8">
    <name type="scientific">Schaedlerella arabinosiphila</name>
    <dbReference type="NCBI Taxonomy" id="2044587"/>
    <lineage>
        <taxon>Bacteria</taxon>
        <taxon>Bacillati</taxon>
        <taxon>Bacillota</taxon>
        <taxon>Clostridia</taxon>
        <taxon>Lachnospirales</taxon>
        <taxon>Lachnospiraceae</taxon>
        <taxon>Schaedlerella</taxon>
    </lineage>
</organism>
<evidence type="ECO:0000256" key="2">
    <source>
        <dbReference type="ARBA" id="ARBA00023125"/>
    </source>
</evidence>
<evidence type="ECO:0000256" key="4">
    <source>
        <dbReference type="PIRSR" id="PIRSR606118-50"/>
    </source>
</evidence>
<name>A0A9X5C5Y9_9FIRM</name>
<dbReference type="CDD" id="cd03768">
    <property type="entry name" value="SR_ResInv"/>
    <property type="match status" value="1"/>
</dbReference>
<dbReference type="RefSeq" id="WP_004071903.1">
    <property type="nucleotide sequence ID" value="NZ_VIRB01000054.1"/>
</dbReference>
<evidence type="ECO:0000313" key="8">
    <source>
        <dbReference type="Proteomes" id="UP000474104"/>
    </source>
</evidence>
<dbReference type="SUPFAM" id="SSF53041">
    <property type="entry name" value="Resolvase-like"/>
    <property type="match status" value="1"/>
</dbReference>
<dbReference type="GO" id="GO:0003677">
    <property type="term" value="F:DNA binding"/>
    <property type="evidence" value="ECO:0007669"/>
    <property type="project" value="UniProtKB-KW"/>
</dbReference>
<dbReference type="PROSITE" id="PS00397">
    <property type="entry name" value="RECOMBINASES_1"/>
    <property type="match status" value="1"/>
</dbReference>
<dbReference type="GO" id="GO:0000150">
    <property type="term" value="F:DNA strand exchange activity"/>
    <property type="evidence" value="ECO:0007669"/>
    <property type="project" value="InterPro"/>
</dbReference>
<dbReference type="InterPro" id="IPR006119">
    <property type="entry name" value="Resolv_N"/>
</dbReference>
<dbReference type="SMART" id="SM00857">
    <property type="entry name" value="Resolvase"/>
    <property type="match status" value="1"/>
</dbReference>
<evidence type="ECO:0000259" key="6">
    <source>
        <dbReference type="PROSITE" id="PS51736"/>
    </source>
</evidence>
<keyword evidence="2" id="KW-0238">DNA-binding</keyword>
<dbReference type="EMBL" id="VIRB01000054">
    <property type="protein sequence ID" value="NDO68659.1"/>
    <property type="molecule type" value="Genomic_DNA"/>
</dbReference>
<keyword evidence="1" id="KW-0229">DNA integration</keyword>
<feature type="domain" description="Resolvase/invertase-type recombinase catalytic" evidence="6">
    <location>
        <begin position="4"/>
        <end position="148"/>
    </location>
</feature>
<dbReference type="InterPro" id="IPR006118">
    <property type="entry name" value="Recombinase_CS"/>
</dbReference>
<reference evidence="7 8" key="1">
    <citation type="submission" date="2019-07" db="EMBL/GenBank/DDBJ databases">
        <title>Draft genome sequences of 15 bacterial species constituting the stable defined intestinal microbiota of the GM15 gnotobiotic mouse model.</title>
        <authorList>
            <person name="Elie C."/>
            <person name="Mathieu A."/>
            <person name="Saliou A."/>
            <person name="Darnaud M."/>
            <person name="Leulier F."/>
            <person name="Tamellini A."/>
        </authorList>
    </citation>
    <scope>NUCLEOTIDE SEQUENCE [LARGE SCALE GENOMIC DNA]</scope>
    <source>
        <strain evidence="8">ASF 502</strain>
    </source>
</reference>
<feature type="active site" description="O-(5'-phospho-DNA)-serine intermediate" evidence="4 5">
    <location>
        <position position="12"/>
    </location>
</feature>
<dbReference type="Gene3D" id="3.40.50.1390">
    <property type="entry name" value="Resolvase, N-terminal catalytic domain"/>
    <property type="match status" value="1"/>
</dbReference>
<dbReference type="PANTHER" id="PTHR30461">
    <property type="entry name" value="DNA-INVERTASE FROM LAMBDOID PROPHAGE"/>
    <property type="match status" value="1"/>
</dbReference>
<dbReference type="Pfam" id="PF00239">
    <property type="entry name" value="Resolvase"/>
    <property type="match status" value="1"/>
</dbReference>
<dbReference type="Proteomes" id="UP000474104">
    <property type="component" value="Unassembled WGS sequence"/>
</dbReference>
<sequence>MTNKVYGYIRVSTREQNIERQLISLIEAGIERKSIYIDKQSGKDFRRPAYKKMMRKVREGDLIVVKSIDRLGRNYQDIMEQWRIITKEKGADICIQDMPLLDTTKTKDLLGTFISDVVLQLLSFVAENERDNIRQRQAEGIAAAKARGVQFGKPMIPMPENFPELYEEWESNRISIGELAELCNMGRSTMYKRIGEYKERLCQEEGNRR</sequence>
<dbReference type="PROSITE" id="PS51736">
    <property type="entry name" value="RECOMBINASES_3"/>
    <property type="match status" value="1"/>
</dbReference>
<accession>A0A9X5C5Y9</accession>
<dbReference type="InterPro" id="IPR050639">
    <property type="entry name" value="SSR_resolvase"/>
</dbReference>
<evidence type="ECO:0000313" key="7">
    <source>
        <dbReference type="EMBL" id="NDO68659.1"/>
    </source>
</evidence>
<dbReference type="InterPro" id="IPR036162">
    <property type="entry name" value="Resolvase-like_N_sf"/>
</dbReference>
<dbReference type="PROSITE" id="PS00398">
    <property type="entry name" value="RECOMBINASES_2"/>
    <property type="match status" value="1"/>
</dbReference>
<comment type="caution">
    <text evidence="7">The sequence shown here is derived from an EMBL/GenBank/DDBJ whole genome shotgun (WGS) entry which is preliminary data.</text>
</comment>
<evidence type="ECO:0000256" key="3">
    <source>
        <dbReference type="ARBA" id="ARBA00023172"/>
    </source>
</evidence>
<proteinExistence type="predicted"/>
<dbReference type="GO" id="GO:0015074">
    <property type="term" value="P:DNA integration"/>
    <property type="evidence" value="ECO:0007669"/>
    <property type="project" value="UniProtKB-KW"/>
</dbReference>
<protein>
    <submittedName>
        <fullName evidence="7">Recombinase family protein</fullName>
    </submittedName>
</protein>
<dbReference type="OrthoDB" id="9797501at2"/>
<dbReference type="AlphaFoldDB" id="A0A9X5C5Y9"/>
<dbReference type="PANTHER" id="PTHR30461:SF2">
    <property type="entry name" value="SERINE RECOMBINASE PINE-RELATED"/>
    <property type="match status" value="1"/>
</dbReference>